<keyword evidence="4" id="KW-1185">Reference proteome</keyword>
<dbReference type="OMA" id="PHYHQFL"/>
<feature type="compositionally biased region" description="Polar residues" evidence="1">
    <location>
        <begin position="325"/>
        <end position="335"/>
    </location>
</feature>
<evidence type="ECO:0000256" key="1">
    <source>
        <dbReference type="SAM" id="MobiDB-lite"/>
    </source>
</evidence>
<keyword evidence="2" id="KW-0732">Signal</keyword>
<feature type="compositionally biased region" description="Polar residues" evidence="1">
    <location>
        <begin position="44"/>
        <end position="54"/>
    </location>
</feature>
<dbReference type="RefSeq" id="XP_035896309.1">
    <property type="nucleotide sequence ID" value="XM_036040416.1"/>
</dbReference>
<proteinExistence type="predicted"/>
<feature type="region of interest" description="Disordered" evidence="1">
    <location>
        <begin position="457"/>
        <end position="509"/>
    </location>
</feature>
<feature type="region of interest" description="Disordered" evidence="1">
    <location>
        <begin position="39"/>
        <end position="68"/>
    </location>
</feature>
<feature type="compositionally biased region" description="Low complexity" evidence="1">
    <location>
        <begin position="489"/>
        <end position="506"/>
    </location>
</feature>
<feature type="chain" id="PRO_5043938048" evidence="2">
    <location>
        <begin position="34"/>
        <end position="676"/>
    </location>
</feature>
<feature type="region of interest" description="Disordered" evidence="1">
    <location>
        <begin position="325"/>
        <end position="346"/>
    </location>
</feature>
<dbReference type="STRING" id="30069.A0A182YH14"/>
<accession>A0A182YH14</accession>
<reference evidence="4" key="1">
    <citation type="journal article" date="2014" name="Genome Biol.">
        <title>Genome analysis of a major urban malaria vector mosquito, Anopheles stephensi.</title>
        <authorList>
            <person name="Jiang X."/>
            <person name="Peery A."/>
            <person name="Hall A.B."/>
            <person name="Sharma A."/>
            <person name="Chen X.G."/>
            <person name="Waterhouse R.M."/>
            <person name="Komissarov A."/>
            <person name="Riehle M.M."/>
            <person name="Shouche Y."/>
            <person name="Sharakhova M.V."/>
            <person name="Lawson D."/>
            <person name="Pakpour N."/>
            <person name="Arensburger P."/>
            <person name="Davidson V.L."/>
            <person name="Eiglmeier K."/>
            <person name="Emrich S."/>
            <person name="George P."/>
            <person name="Kennedy R.C."/>
            <person name="Mane S.P."/>
            <person name="Maslen G."/>
            <person name="Oringanje C."/>
            <person name="Qi Y."/>
            <person name="Settlage R."/>
            <person name="Tojo M."/>
            <person name="Tubio J.M."/>
            <person name="Unger M.F."/>
            <person name="Wang B."/>
            <person name="Vernick K.D."/>
            <person name="Ribeiro J.M."/>
            <person name="James A.A."/>
            <person name="Michel K."/>
            <person name="Riehle M.A."/>
            <person name="Luckhart S."/>
            <person name="Sharakhov I.V."/>
            <person name="Tu Z."/>
        </authorList>
    </citation>
    <scope>NUCLEOTIDE SEQUENCE [LARGE SCALE GENOMIC DNA]</scope>
    <source>
        <strain evidence="4">Indian</strain>
    </source>
</reference>
<dbReference type="EnsemblMetazoa" id="ASTEI07750-RA">
    <property type="protein sequence ID" value="ASTEI07750-PA"/>
    <property type="gene ID" value="ASTEI07750"/>
</dbReference>
<evidence type="ECO:0000256" key="2">
    <source>
        <dbReference type="SAM" id="SignalP"/>
    </source>
</evidence>
<protein>
    <submittedName>
        <fullName evidence="3">Uncharacterized protein</fullName>
    </submittedName>
</protein>
<evidence type="ECO:0000313" key="4">
    <source>
        <dbReference type="Proteomes" id="UP000076408"/>
    </source>
</evidence>
<dbReference type="VEuPathDB" id="VectorBase:ASTEI07750"/>
<name>A0A182YH14_ANOST</name>
<dbReference type="KEGG" id="aste:118505110"/>
<feature type="signal peptide" evidence="2">
    <location>
        <begin position="1"/>
        <end position="33"/>
    </location>
</feature>
<feature type="compositionally biased region" description="Basic residues" evidence="1">
    <location>
        <begin position="470"/>
        <end position="488"/>
    </location>
</feature>
<dbReference type="VEuPathDB" id="VectorBase:ASTEI20_045312"/>
<dbReference type="AlphaFoldDB" id="A0A182YH14"/>
<dbReference type="Proteomes" id="UP000076408">
    <property type="component" value="Unassembled WGS sequence"/>
</dbReference>
<organism evidence="3 4">
    <name type="scientific">Anopheles stephensi</name>
    <name type="common">Indo-Pakistan malaria mosquito</name>
    <dbReference type="NCBI Taxonomy" id="30069"/>
    <lineage>
        <taxon>Eukaryota</taxon>
        <taxon>Metazoa</taxon>
        <taxon>Ecdysozoa</taxon>
        <taxon>Arthropoda</taxon>
        <taxon>Hexapoda</taxon>
        <taxon>Insecta</taxon>
        <taxon>Pterygota</taxon>
        <taxon>Neoptera</taxon>
        <taxon>Endopterygota</taxon>
        <taxon>Diptera</taxon>
        <taxon>Nematocera</taxon>
        <taxon>Culicoidea</taxon>
        <taxon>Culicidae</taxon>
        <taxon>Anophelinae</taxon>
        <taxon>Anopheles</taxon>
    </lineage>
</organism>
<reference evidence="3" key="2">
    <citation type="submission" date="2020-05" db="UniProtKB">
        <authorList>
            <consortium name="EnsemblMetazoa"/>
        </authorList>
    </citation>
    <scope>IDENTIFICATION</scope>
    <source>
        <strain evidence="3">Indian</strain>
    </source>
</reference>
<evidence type="ECO:0000313" key="3">
    <source>
        <dbReference type="EnsemblMetazoa" id="ASTEI07750-PA"/>
    </source>
</evidence>
<dbReference type="GeneID" id="118505110"/>
<sequence>MFYPLISIQIPSRTMRTLVVMMVVLLVMTSAEGIERRRPLYRRGSTTTTVSPLTDDSEGSESKFKPNGKDLYTVSDSYPVSGSIGSGSVPGSFKSDGDKLTSFSEYTFGSTKLSGGGSDGGVLDGSSSDEESSSFSSFKNHKKASLLPTTNANNKDRKPASGAFDFLNGDYAKPKLTAGSSSHLLDSTSIVGLGGKTKTSSAISSKFSISHPTPSSSKAAGKLAHLDDSTEYDVYASLGHSSGKTKLGAGGKHRGSSGTFPSATGSSFGFEGKVKKVPFKYEDGGIGALAGKTKQKPKLTIDEESFGSGSLASASNHFTGLGSFDSGSFGNQKQPGGSGSSKSKFNFAEPPPLVKSTLSTLKHFGEGLIGNGNGAGRAPYELDSEENYKYGSYFGKGHYAAEESYESSAEPAPSKGKYPKLGVGGPSVGANLGSKFATDFDVKNIKLTSEGGTFGNAGHKLPGTLTKNTSPHHKLPQSAHHLSHHLQHHPQQQQQQPQQTIPHPAQSHAHLHAHTLGNTGSIVNPNPLDFRPKFKLQDVPNLYPADHLGAGIAAKGQIESFLNSEHALKDESLVAQLLGDGSPAGRPHYHQFLKSQEDEKLEKEALRQQIEYLKAQAAKRPLDLGNPSRPPIVSNAQKFRPVRRIPSHVRLGVKAPYPLPRIPHYNDRPYSISFKI</sequence>
<feature type="region of interest" description="Disordered" evidence="1">
    <location>
        <begin position="116"/>
        <end position="140"/>
    </location>
</feature>
<dbReference type="OrthoDB" id="7737401at2759"/>
<dbReference type="VEuPathDB" id="VectorBase:ASTE001334"/>